<evidence type="ECO:0000313" key="1">
    <source>
        <dbReference type="EMBL" id="JAN57907.1"/>
    </source>
</evidence>
<dbReference type="OrthoDB" id="6370879at2759"/>
<sequence length="261" mass="28394">MRSICTKLCLSDSSRLNQSSLEVFSKMFAFLFLAGLFSSTWASLNLHDGPLLPPATAFTFEVTSSVLTKPTTCYITSGMVSQCRRKRGMEERPLIIHFDDDLEVAPSAVLPVETTAVPRAINSLDIFKGNNVFSSFDDSYFNTQNLFSQLTAKGGSNVITVGDCGRSTVNLVQFLSCLGLTVQETTTLTATFTQTETLSSGYAIMTVLGCTPAGFPYTYCPPTVTATKKLDLMPSMPDIVTSKITSPDTLPKTKSKPRNRL</sequence>
<name>A0A0N8BUB4_9CRUS</name>
<organism evidence="1">
    <name type="scientific">Daphnia magna</name>
    <dbReference type="NCBI Taxonomy" id="35525"/>
    <lineage>
        <taxon>Eukaryota</taxon>
        <taxon>Metazoa</taxon>
        <taxon>Ecdysozoa</taxon>
        <taxon>Arthropoda</taxon>
        <taxon>Crustacea</taxon>
        <taxon>Branchiopoda</taxon>
        <taxon>Diplostraca</taxon>
        <taxon>Cladocera</taxon>
        <taxon>Anomopoda</taxon>
        <taxon>Daphniidae</taxon>
        <taxon>Daphnia</taxon>
    </lineage>
</organism>
<accession>A0A0N8BUB4</accession>
<dbReference type="AlphaFoldDB" id="A0A0N8BUB4"/>
<protein>
    <submittedName>
        <fullName evidence="1">Uncharacterized protein</fullName>
    </submittedName>
</protein>
<reference evidence="1" key="1">
    <citation type="submission" date="2015-10" db="EMBL/GenBank/DDBJ databases">
        <title>EvidentialGene: Evidence-directed Construction of Complete mRNA Transcriptomes without Genomes.</title>
        <authorList>
            <person name="Gilbert D.G."/>
        </authorList>
    </citation>
    <scope>NUCLEOTIDE SEQUENCE</scope>
</reference>
<dbReference type="EMBL" id="GDIQ01036830">
    <property type="protein sequence ID" value="JAN57907.1"/>
    <property type="molecule type" value="Transcribed_RNA"/>
</dbReference>
<proteinExistence type="predicted"/>